<name>A0A5N6U072_ASPAV</name>
<evidence type="ECO:0000313" key="8">
    <source>
        <dbReference type="Proteomes" id="UP000325780"/>
    </source>
</evidence>
<keyword evidence="8" id="KW-1185">Reference proteome</keyword>
<dbReference type="InterPro" id="IPR050493">
    <property type="entry name" value="FAD-dep_Monooxygenase_BioMet"/>
</dbReference>
<sequence>MSSPIVLIIGCGVAGPVMALFLKRKGYRPIVFEKVQALGDAGASLMLMPNGMKVLGLLDSHISSALQSEFQTLTGYWHGTSTGEALADSTLPATFPSKYTQPALGIKRTYLNLRLKNMLLDDGIEVREGWELTRIEEKSDSVIATFSNNCSATGSFLIGCDGIKAASRRAMLEMQGIHEGAPTFTGLVQMAGISQTPVSALGPRGSSMCNWYGQGVHAIAYPVSRTHTSWAVTLPEGQEMQETWLVAGKAELEERRTMLDKRLGGEFEPAVLELVRVAERILAFGLFDRVELDSDQWFSRRCVLVGDAAHPTSPHLGQGANQALEDCYHLNQLIPTLVPDCAGYKESLSKIESGLFKIFRVYAETRQPRTAKLVKEARRLGEQRVVVAGPELCRKRNASIAAAWADPGAVAQGFDQLLREPF</sequence>
<proteinExistence type="inferred from homology"/>
<feature type="domain" description="FAD-binding" evidence="6">
    <location>
        <begin position="6"/>
        <end position="331"/>
    </location>
</feature>
<dbReference type="GO" id="GO:0071949">
    <property type="term" value="F:FAD binding"/>
    <property type="evidence" value="ECO:0007669"/>
    <property type="project" value="InterPro"/>
</dbReference>
<evidence type="ECO:0000256" key="5">
    <source>
        <dbReference type="ARBA" id="ARBA00023033"/>
    </source>
</evidence>
<dbReference type="PANTHER" id="PTHR13789:SF309">
    <property type="entry name" value="PUTATIVE (AFU_ORTHOLOGUE AFUA_6G14510)-RELATED"/>
    <property type="match status" value="1"/>
</dbReference>
<dbReference type="OrthoDB" id="10029326at2759"/>
<comment type="similarity">
    <text evidence="1">Belongs to the paxM FAD-dependent monooxygenase family.</text>
</comment>
<dbReference type="InterPro" id="IPR036188">
    <property type="entry name" value="FAD/NAD-bd_sf"/>
</dbReference>
<dbReference type="PRINTS" id="PR00420">
    <property type="entry name" value="RNGMNOXGNASE"/>
</dbReference>
<keyword evidence="5" id="KW-0503">Monooxygenase</keyword>
<dbReference type="AlphaFoldDB" id="A0A5N6U072"/>
<dbReference type="SUPFAM" id="SSF51905">
    <property type="entry name" value="FAD/NAD(P)-binding domain"/>
    <property type="match status" value="1"/>
</dbReference>
<accession>A0A5N6U072</accession>
<dbReference type="GO" id="GO:0004497">
    <property type="term" value="F:monooxygenase activity"/>
    <property type="evidence" value="ECO:0007669"/>
    <property type="project" value="UniProtKB-KW"/>
</dbReference>
<reference evidence="7 8" key="1">
    <citation type="submission" date="2019-04" db="EMBL/GenBank/DDBJ databases">
        <title>Friends and foes A comparative genomics study of 23 Aspergillus species from section Flavi.</title>
        <authorList>
            <consortium name="DOE Joint Genome Institute"/>
            <person name="Kjaerbolling I."/>
            <person name="Vesth T."/>
            <person name="Frisvad J.C."/>
            <person name="Nybo J.L."/>
            <person name="Theobald S."/>
            <person name="Kildgaard S."/>
            <person name="Isbrandt T."/>
            <person name="Kuo A."/>
            <person name="Sato A."/>
            <person name="Lyhne E.K."/>
            <person name="Kogle M.E."/>
            <person name="Wiebenga A."/>
            <person name="Kun R.S."/>
            <person name="Lubbers R.J."/>
            <person name="Makela M.R."/>
            <person name="Barry K."/>
            <person name="Chovatia M."/>
            <person name="Clum A."/>
            <person name="Daum C."/>
            <person name="Haridas S."/>
            <person name="He G."/>
            <person name="LaButti K."/>
            <person name="Lipzen A."/>
            <person name="Mondo S."/>
            <person name="Riley R."/>
            <person name="Salamov A."/>
            <person name="Simmons B.A."/>
            <person name="Magnuson J.K."/>
            <person name="Henrissat B."/>
            <person name="Mortensen U.H."/>
            <person name="Larsen T.O."/>
            <person name="Devries R.P."/>
            <person name="Grigoriev I.V."/>
            <person name="Machida M."/>
            <person name="Baker S.E."/>
            <person name="Andersen M.R."/>
        </authorList>
    </citation>
    <scope>NUCLEOTIDE SEQUENCE [LARGE SCALE GENOMIC DNA]</scope>
    <source>
        <strain evidence="7 8">IBT 18842</strain>
    </source>
</reference>
<dbReference type="Pfam" id="PF01494">
    <property type="entry name" value="FAD_binding_3"/>
    <property type="match status" value="1"/>
</dbReference>
<keyword evidence="2" id="KW-0285">Flavoprotein</keyword>
<evidence type="ECO:0000256" key="3">
    <source>
        <dbReference type="ARBA" id="ARBA00022827"/>
    </source>
</evidence>
<evidence type="ECO:0000313" key="7">
    <source>
        <dbReference type="EMBL" id="KAE8152022.1"/>
    </source>
</evidence>
<dbReference type="InterPro" id="IPR002938">
    <property type="entry name" value="FAD-bd"/>
</dbReference>
<dbReference type="Proteomes" id="UP000325780">
    <property type="component" value="Unassembled WGS sequence"/>
</dbReference>
<evidence type="ECO:0000256" key="1">
    <source>
        <dbReference type="ARBA" id="ARBA00007992"/>
    </source>
</evidence>
<dbReference type="EMBL" id="ML742060">
    <property type="protein sequence ID" value="KAE8152022.1"/>
    <property type="molecule type" value="Genomic_DNA"/>
</dbReference>
<dbReference type="Gene3D" id="3.50.50.60">
    <property type="entry name" value="FAD/NAD(P)-binding domain"/>
    <property type="match status" value="1"/>
</dbReference>
<keyword evidence="3" id="KW-0274">FAD</keyword>
<gene>
    <name evidence="7" type="ORF">BDV25DRAFT_79150</name>
</gene>
<evidence type="ECO:0000256" key="2">
    <source>
        <dbReference type="ARBA" id="ARBA00022630"/>
    </source>
</evidence>
<evidence type="ECO:0000256" key="4">
    <source>
        <dbReference type="ARBA" id="ARBA00023002"/>
    </source>
</evidence>
<keyword evidence="4" id="KW-0560">Oxidoreductase</keyword>
<dbReference type="PANTHER" id="PTHR13789">
    <property type="entry name" value="MONOOXYGENASE"/>
    <property type="match status" value="1"/>
</dbReference>
<protein>
    <recommendedName>
        <fullName evidence="6">FAD-binding domain-containing protein</fullName>
    </recommendedName>
</protein>
<evidence type="ECO:0000259" key="6">
    <source>
        <dbReference type="Pfam" id="PF01494"/>
    </source>
</evidence>
<organism evidence="7 8">
    <name type="scientific">Aspergillus avenaceus</name>
    <dbReference type="NCBI Taxonomy" id="36643"/>
    <lineage>
        <taxon>Eukaryota</taxon>
        <taxon>Fungi</taxon>
        <taxon>Dikarya</taxon>
        <taxon>Ascomycota</taxon>
        <taxon>Pezizomycotina</taxon>
        <taxon>Eurotiomycetes</taxon>
        <taxon>Eurotiomycetidae</taxon>
        <taxon>Eurotiales</taxon>
        <taxon>Aspergillaceae</taxon>
        <taxon>Aspergillus</taxon>
        <taxon>Aspergillus subgen. Circumdati</taxon>
    </lineage>
</organism>